<feature type="region of interest" description="Disordered" evidence="1">
    <location>
        <begin position="732"/>
        <end position="907"/>
    </location>
</feature>
<feature type="compositionally biased region" description="Basic and acidic residues" evidence="1">
    <location>
        <begin position="874"/>
        <end position="893"/>
    </location>
</feature>
<accession>A0A2V3J4R2</accession>
<feature type="compositionally biased region" description="Low complexity" evidence="1">
    <location>
        <begin position="172"/>
        <end position="187"/>
    </location>
</feature>
<dbReference type="STRING" id="448386.A0A2V3J4R2"/>
<feature type="transmembrane region" description="Helical" evidence="2">
    <location>
        <begin position="7"/>
        <end position="26"/>
    </location>
</feature>
<feature type="compositionally biased region" description="Acidic residues" evidence="1">
    <location>
        <begin position="1273"/>
        <end position="1282"/>
    </location>
</feature>
<comment type="caution">
    <text evidence="3">The sequence shown here is derived from an EMBL/GenBank/DDBJ whole genome shotgun (WGS) entry which is preliminary data.</text>
</comment>
<feature type="region of interest" description="Disordered" evidence="1">
    <location>
        <begin position="1497"/>
        <end position="1538"/>
    </location>
</feature>
<gene>
    <name evidence="3" type="ORF">BWQ96_00757</name>
</gene>
<feature type="region of interest" description="Disordered" evidence="1">
    <location>
        <begin position="303"/>
        <end position="357"/>
    </location>
</feature>
<feature type="compositionally biased region" description="Basic and acidic residues" evidence="1">
    <location>
        <begin position="1098"/>
        <end position="1112"/>
    </location>
</feature>
<dbReference type="Proteomes" id="UP000247409">
    <property type="component" value="Unassembled WGS sequence"/>
</dbReference>
<feature type="region of interest" description="Disordered" evidence="1">
    <location>
        <begin position="153"/>
        <end position="208"/>
    </location>
</feature>
<evidence type="ECO:0000313" key="3">
    <source>
        <dbReference type="EMBL" id="PXF49441.1"/>
    </source>
</evidence>
<feature type="compositionally biased region" description="Acidic residues" evidence="1">
    <location>
        <begin position="823"/>
        <end position="834"/>
    </location>
</feature>
<feature type="region of interest" description="Disordered" evidence="1">
    <location>
        <begin position="1585"/>
        <end position="1666"/>
    </location>
</feature>
<feature type="compositionally biased region" description="Basic and acidic residues" evidence="1">
    <location>
        <begin position="1201"/>
        <end position="1215"/>
    </location>
</feature>
<proteinExistence type="predicted"/>
<keyword evidence="2" id="KW-0472">Membrane</keyword>
<feature type="compositionally biased region" description="Basic and acidic residues" evidence="1">
    <location>
        <begin position="428"/>
        <end position="454"/>
    </location>
</feature>
<feature type="compositionally biased region" description="Polar residues" evidence="1">
    <location>
        <begin position="754"/>
        <end position="767"/>
    </location>
</feature>
<name>A0A2V3J4R2_9FLOR</name>
<feature type="region of interest" description="Disordered" evidence="1">
    <location>
        <begin position="946"/>
        <end position="983"/>
    </location>
</feature>
<dbReference type="EMBL" id="NBIV01000005">
    <property type="protein sequence ID" value="PXF49441.1"/>
    <property type="molecule type" value="Genomic_DNA"/>
</dbReference>
<feature type="compositionally biased region" description="Basic and acidic residues" evidence="1">
    <location>
        <begin position="1655"/>
        <end position="1666"/>
    </location>
</feature>
<feature type="region of interest" description="Disordered" evidence="1">
    <location>
        <begin position="1133"/>
        <end position="1162"/>
    </location>
</feature>
<feature type="compositionally biased region" description="Acidic residues" evidence="1">
    <location>
        <begin position="733"/>
        <end position="742"/>
    </location>
</feature>
<keyword evidence="4" id="KW-1185">Reference proteome</keyword>
<feature type="region of interest" description="Disordered" evidence="1">
    <location>
        <begin position="384"/>
        <end position="671"/>
    </location>
</feature>
<evidence type="ECO:0000256" key="1">
    <source>
        <dbReference type="SAM" id="MobiDB-lite"/>
    </source>
</evidence>
<feature type="compositionally biased region" description="Acidic residues" evidence="1">
    <location>
        <begin position="1515"/>
        <end position="1524"/>
    </location>
</feature>
<feature type="compositionally biased region" description="Basic and acidic residues" evidence="1">
    <location>
        <begin position="517"/>
        <end position="532"/>
    </location>
</feature>
<feature type="compositionally biased region" description="Low complexity" evidence="1">
    <location>
        <begin position="1133"/>
        <end position="1142"/>
    </location>
</feature>
<reference evidence="3 4" key="1">
    <citation type="journal article" date="2018" name="Mol. Biol. Evol.">
        <title>Analysis of the draft genome of the red seaweed Gracilariopsis chorda provides insights into genome size evolution in Rhodophyta.</title>
        <authorList>
            <person name="Lee J."/>
            <person name="Yang E.C."/>
            <person name="Graf L."/>
            <person name="Yang J.H."/>
            <person name="Qiu H."/>
            <person name="Zel Zion U."/>
            <person name="Chan C.X."/>
            <person name="Stephens T.G."/>
            <person name="Weber A.P.M."/>
            <person name="Boo G.H."/>
            <person name="Boo S.M."/>
            <person name="Kim K.M."/>
            <person name="Shin Y."/>
            <person name="Jung M."/>
            <person name="Lee S.J."/>
            <person name="Yim H.S."/>
            <person name="Lee J.H."/>
            <person name="Bhattacharya D."/>
            <person name="Yoon H.S."/>
        </authorList>
    </citation>
    <scope>NUCLEOTIDE SEQUENCE [LARGE SCALE GENOMIC DNA]</scope>
    <source>
        <strain evidence="3 4">SKKU-2015</strain>
        <tissue evidence="3">Whole body</tissue>
    </source>
</reference>
<evidence type="ECO:0000256" key="2">
    <source>
        <dbReference type="SAM" id="Phobius"/>
    </source>
</evidence>
<keyword evidence="2" id="KW-0812">Transmembrane</keyword>
<feature type="compositionally biased region" description="Polar residues" evidence="1">
    <location>
        <begin position="188"/>
        <end position="202"/>
    </location>
</feature>
<keyword evidence="2" id="KW-1133">Transmembrane helix</keyword>
<feature type="region of interest" description="Disordered" evidence="1">
    <location>
        <begin position="1201"/>
        <end position="1361"/>
    </location>
</feature>
<feature type="compositionally biased region" description="Polar residues" evidence="1">
    <location>
        <begin position="1497"/>
        <end position="1508"/>
    </location>
</feature>
<sequence length="1666" mass="174546">MLRFVPYLFLLVTVLLILYGFFFKTFDGYHQPQPQLDSVAHRAQPSYQTFLRSHHSVSPSMRIASPPLLSTILEHEQQPTDVRTAAYPASTISSANVTDAFAASRHHVSLLMPNADSEQIDPLNLQRQQPHTAHLTENNNHSVSVATSLRMLPGAPPSITKPHSGSSAFDGHQAASHLASLAAQAQQVRPSDTLVQSVQTAPDSDPLLAAPTTITEQRVGNTHVHTDAASTEPHPVDKPLQESATATEEKSISEGAGGTEGTTQTFMSSTVVRAIALESSSTPETISATTSATDSEARKELSQVEGEASTAVSRSHVGSEATPDVAAETTAESEAEETDEREADVGDTAEFRARPVVDETLGTMLPEKTANELLPADHFIDTEPALSAEKQERFESTADAETAGEMVEEGEREAVLEEVKSPGNAHGEIGDEESKQEISEELKVLEDSSSKDKTPTQPVVVGDEDDLTEHTTVQQPIQEFDAGMIDATEADTKDHSEECAENNESVQPEALSSYPSADREVEGGAHTEDTARTESAAVEQSPSVDVLETEDDVSGAELKAAEEATNKASGVTESAVVEESSSAVAVETADEVSARGELELVEEPNAAVDSEPAEKASEAIESTPVVANEADQSAETQSEDVEEQRAVVGSEPTDYPPTAAASEPVAEQHAAVQAEPKLKIFAPCESEHMGESSVVAEAKLVDDTFEGAESAYGQESSMLDEVVPTAPALVETGPEEAEEEGVLVDAEPVENPISGCQSGHTEESSTVAGGEPAEGSSGKVELVPTEISSAVGEAEPTVVASDETSVVDAQPAKESIAGVASEQVEEPSSVDEGEPTVGPSAKAEQVPGDESRAILETEQRAPDSSETEPELVEEERTTVEAQRAEESTARDESEYTDGPSTVVEPTEGPFAEAHFTPAKEAGVMPEAEQDAVVPADTLSGLIEDEHSVVHEPPAEEPITEPESRPVEKPSAVVEGEPTGGPVQAELGLAEEPLGVTEAEPTTADSAEIALIDGQPSEEPIAGSESEEVEEPSTVFEGGPAEGSRAAAESVHVEESTAPAEVEPTVVASAETQPELVMEDRGVIDSQPTEESAAGAESQRAEEPSTAIEREATEGAFVEAELVSVKEPTTVVEAAPAAAGSAETESELVEEQRVEAEAKPADEPIAAAEAIENLSRTYELKPIDEASAVGESTRVAGSYVLDESKEDAPVANESERVQGPAEVVQAEPSEADCAGDESKPGNETPTVSEFVEEGDVGDGEAEITTNTELNELPEAAELEDQADDESKPENETPIAPKFVEEGDVGDAEAGVTTAGGFTESPEAADLEDRVDDGKESDAEVAEVGDSEGAAVTDATRHKSNTGAHLECTPAMEVQKESLGEALGGSDVVGEAAVRHETANAIDFEQVDDRTMQSNMVSEIQLDRNDTVTPNTIEEVYPTEGAEPGVNTENVEVESPAGEVEGAVGQSADAITAEPEQVSQLQLNDREYELVQSITWDTVETSESEQVTDSVTRKEDVEGDTVLEDSAESHEPSSTAQALRSAAVEGNVVLGTDASEVAATESVGDETVEAGVIDRGEEVAAKEVTVTGDSLNAGDSHVGDTAGEHGAGIEADTRGMGDGETGVVDGTEKMDVSGDDALTGADRDTEEAVGGDIGAMDTERGHEKVTKE</sequence>
<feature type="compositionally biased region" description="Basic and acidic residues" evidence="1">
    <location>
        <begin position="1149"/>
        <end position="1161"/>
    </location>
</feature>
<feature type="compositionally biased region" description="Low complexity" evidence="1">
    <location>
        <begin position="568"/>
        <end position="587"/>
    </location>
</feature>
<evidence type="ECO:0000313" key="4">
    <source>
        <dbReference type="Proteomes" id="UP000247409"/>
    </source>
</evidence>
<feature type="region of interest" description="Disordered" evidence="1">
    <location>
        <begin position="226"/>
        <end position="265"/>
    </location>
</feature>
<feature type="compositionally biased region" description="Acidic residues" evidence="1">
    <location>
        <begin position="1249"/>
        <end position="1260"/>
    </location>
</feature>
<feature type="region of interest" description="Disordered" evidence="1">
    <location>
        <begin position="1013"/>
        <end position="1112"/>
    </location>
</feature>
<organism evidence="3 4">
    <name type="scientific">Gracilariopsis chorda</name>
    <dbReference type="NCBI Taxonomy" id="448386"/>
    <lineage>
        <taxon>Eukaryota</taxon>
        <taxon>Rhodophyta</taxon>
        <taxon>Florideophyceae</taxon>
        <taxon>Rhodymeniophycidae</taxon>
        <taxon>Gracilariales</taxon>
        <taxon>Gracilariaceae</taxon>
        <taxon>Gracilariopsis</taxon>
    </lineage>
</organism>
<feature type="compositionally biased region" description="Acidic residues" evidence="1">
    <location>
        <begin position="331"/>
        <end position="347"/>
    </location>
</feature>
<feature type="compositionally biased region" description="Basic and acidic residues" evidence="1">
    <location>
        <begin position="849"/>
        <end position="863"/>
    </location>
</feature>
<protein>
    <submittedName>
        <fullName evidence="3">Uncharacterized protein</fullName>
    </submittedName>
</protein>